<proteinExistence type="predicted"/>
<accession>A0ABX0HHD7</accession>
<protein>
    <submittedName>
        <fullName evidence="1">Uncharacterized protein</fullName>
    </submittedName>
</protein>
<evidence type="ECO:0000313" key="1">
    <source>
        <dbReference type="EMBL" id="NHK26303.1"/>
    </source>
</evidence>
<comment type="caution">
    <text evidence="1">The sequence shown here is derived from an EMBL/GenBank/DDBJ whole genome shotgun (WGS) entry which is preliminary data.</text>
</comment>
<organism evidence="1 2">
    <name type="scientific">Aquisalinus luteolus</name>
    <dbReference type="NCBI Taxonomy" id="1566827"/>
    <lineage>
        <taxon>Bacteria</taxon>
        <taxon>Pseudomonadati</taxon>
        <taxon>Pseudomonadota</taxon>
        <taxon>Alphaproteobacteria</taxon>
        <taxon>Parvularculales</taxon>
        <taxon>Parvularculaceae</taxon>
        <taxon>Aquisalinus</taxon>
    </lineage>
</organism>
<evidence type="ECO:0000313" key="2">
    <source>
        <dbReference type="Proteomes" id="UP000818603"/>
    </source>
</evidence>
<sequence>MFFLPEGLYFHSAGALIATPGFAAPIATDVTQTNHFTTGKSLTFLSRKIQKLNSNCNKTISVLQHSASFPERLSRYFLFLLGSSNSFETAINCYHTHSDTGMGAYGVNAL</sequence>
<dbReference type="EMBL" id="VCJR02000001">
    <property type="protein sequence ID" value="NHK26303.1"/>
    <property type="molecule type" value="Genomic_DNA"/>
</dbReference>
<dbReference type="Proteomes" id="UP000818603">
    <property type="component" value="Unassembled WGS sequence"/>
</dbReference>
<keyword evidence="2" id="KW-1185">Reference proteome</keyword>
<dbReference type="RefSeq" id="WP_155135606.1">
    <property type="nucleotide sequence ID" value="NZ_BMGZ01000001.1"/>
</dbReference>
<reference evidence="1 2" key="1">
    <citation type="submission" date="2020-02" db="EMBL/GenBank/DDBJ databases">
        <title>Genome sequence of Parvularcula flava strain NH6-79.</title>
        <authorList>
            <person name="Abdul Karim M.H."/>
            <person name="Lam M.Q."/>
            <person name="Chen S.J."/>
            <person name="Yahya A."/>
            <person name="Shahir S."/>
            <person name="Shamsir M.S."/>
            <person name="Chong C.S."/>
        </authorList>
    </citation>
    <scope>NUCLEOTIDE SEQUENCE [LARGE SCALE GENOMIC DNA]</scope>
    <source>
        <strain evidence="1 2">NH6-79</strain>
    </source>
</reference>
<gene>
    <name evidence="1" type="ORF">FF098_000105</name>
</gene>
<name>A0ABX0HHD7_9PROT</name>